<accession>A0A845E632</accession>
<evidence type="ECO:0000313" key="3">
    <source>
        <dbReference type="Proteomes" id="UP000460949"/>
    </source>
</evidence>
<dbReference type="Proteomes" id="UP000460949">
    <property type="component" value="Unassembled WGS sequence"/>
</dbReference>
<dbReference type="EMBL" id="WMET01000005">
    <property type="protein sequence ID" value="MYL21637.1"/>
    <property type="molecule type" value="Genomic_DNA"/>
</dbReference>
<dbReference type="Gene3D" id="1.20.120.450">
    <property type="entry name" value="dinb family like domain"/>
    <property type="match status" value="1"/>
</dbReference>
<feature type="domain" description="DinB-like" evidence="1">
    <location>
        <begin position="26"/>
        <end position="171"/>
    </location>
</feature>
<dbReference type="InterPro" id="IPR034660">
    <property type="entry name" value="DinB/YfiT-like"/>
</dbReference>
<comment type="caution">
    <text evidence="2">The sequence shown here is derived from an EMBL/GenBank/DDBJ whole genome shotgun (WGS) entry which is preliminary data.</text>
</comment>
<dbReference type="Pfam" id="PF12867">
    <property type="entry name" value="DinB_2"/>
    <property type="match status" value="1"/>
</dbReference>
<evidence type="ECO:0000313" key="2">
    <source>
        <dbReference type="EMBL" id="MYL21637.1"/>
    </source>
</evidence>
<name>A0A845E632_9BACI</name>
<gene>
    <name evidence="2" type="ORF">GLW04_17160</name>
</gene>
<organism evidence="2 3">
    <name type="scientific">Halobacillus litoralis</name>
    <dbReference type="NCBI Taxonomy" id="45668"/>
    <lineage>
        <taxon>Bacteria</taxon>
        <taxon>Bacillati</taxon>
        <taxon>Bacillota</taxon>
        <taxon>Bacilli</taxon>
        <taxon>Bacillales</taxon>
        <taxon>Bacillaceae</taxon>
        <taxon>Halobacillus</taxon>
    </lineage>
</organism>
<sequence>MSCDKIKIEILISYAPKGGAILDQSFIQTREELISLLRHLNDYELNTATELGGWTVAQVVDHLAVAEVNFLGLVENAMKQKHIGHAEEKDFSILRDRSVKMKAQQEPSTVHRNAENCIQLLQNSRNATEAFLNENKYIERYVVSHPRFGDIPANSIFTLIAEHEQRHLEQIEEILNAIK</sequence>
<proteinExistence type="predicted"/>
<dbReference type="AlphaFoldDB" id="A0A845E632"/>
<evidence type="ECO:0000259" key="1">
    <source>
        <dbReference type="Pfam" id="PF12867"/>
    </source>
</evidence>
<dbReference type="InterPro" id="IPR024775">
    <property type="entry name" value="DinB-like"/>
</dbReference>
<dbReference type="SUPFAM" id="SSF109854">
    <property type="entry name" value="DinB/YfiT-like putative metalloenzymes"/>
    <property type="match status" value="1"/>
</dbReference>
<reference evidence="2 3" key="1">
    <citation type="submission" date="2019-11" db="EMBL/GenBank/DDBJ databases">
        <title>Genome sequences of 17 halophilic strains isolated from different environments.</title>
        <authorList>
            <person name="Furrow R.E."/>
        </authorList>
    </citation>
    <scope>NUCLEOTIDE SEQUENCE [LARGE SCALE GENOMIC DNA]</scope>
    <source>
        <strain evidence="2 3">22511_23_Filter</strain>
    </source>
</reference>
<protein>
    <recommendedName>
        <fullName evidence="1">DinB-like domain-containing protein</fullName>
    </recommendedName>
</protein>